<dbReference type="SUPFAM" id="SSF81593">
    <property type="entry name" value="Nucleotidyltransferase substrate binding subunit/domain"/>
    <property type="match status" value="1"/>
</dbReference>
<dbReference type="GO" id="GO:0000166">
    <property type="term" value="F:nucleotide binding"/>
    <property type="evidence" value="ECO:0007669"/>
    <property type="project" value="UniProtKB-KW"/>
</dbReference>
<dbReference type="PANTHER" id="PTHR34139">
    <property type="entry name" value="UPF0331 PROTEIN MJ0127"/>
    <property type="match status" value="1"/>
</dbReference>
<keyword evidence="5" id="KW-0378">Hydrolase</keyword>
<evidence type="ECO:0000256" key="4">
    <source>
        <dbReference type="ARBA" id="ARBA00022741"/>
    </source>
</evidence>
<evidence type="ECO:0000256" key="1">
    <source>
        <dbReference type="ARBA" id="ARBA00022553"/>
    </source>
</evidence>
<comment type="caution">
    <text evidence="7">The sequence shown here is derived from an EMBL/GenBank/DDBJ whole genome shotgun (WGS) entry which is preliminary data.</text>
</comment>
<sequence length="114" mass="13260">MSDKRKDYRLYLLDIKSSCAKISKYTKGISETNFKKDHKTVDAVIKNLEVIGEAASKILPQIREKTHEIEWGKIVSMRNKLIHEYFDLNVDIVWETVTKDIPALKKQVNQALKK</sequence>
<evidence type="ECO:0000256" key="6">
    <source>
        <dbReference type="ARBA" id="ARBA00024207"/>
    </source>
</evidence>
<keyword evidence="1" id="KW-0597">Phosphoprotein</keyword>
<dbReference type="GO" id="GO:0016740">
    <property type="term" value="F:transferase activity"/>
    <property type="evidence" value="ECO:0007669"/>
    <property type="project" value="UniProtKB-KW"/>
</dbReference>
<dbReference type="EMBL" id="LCFB01000051">
    <property type="protein sequence ID" value="KKS82986.1"/>
    <property type="molecule type" value="Genomic_DNA"/>
</dbReference>
<evidence type="ECO:0000256" key="5">
    <source>
        <dbReference type="ARBA" id="ARBA00022801"/>
    </source>
</evidence>
<reference evidence="7 8" key="1">
    <citation type="journal article" date="2015" name="Nature">
        <title>rRNA introns, odd ribosomes, and small enigmatic genomes across a large radiation of phyla.</title>
        <authorList>
            <person name="Brown C.T."/>
            <person name="Hug L.A."/>
            <person name="Thomas B.C."/>
            <person name="Sharon I."/>
            <person name="Castelle C.J."/>
            <person name="Singh A."/>
            <person name="Wilkins M.J."/>
            <person name="Williams K.H."/>
            <person name="Banfield J.F."/>
        </authorList>
    </citation>
    <scope>NUCLEOTIDE SEQUENCE [LARGE SCALE GENOMIC DNA]</scope>
</reference>
<dbReference type="InterPro" id="IPR051813">
    <property type="entry name" value="HepT_RNase_toxin"/>
</dbReference>
<name>A0A0G1EIX9_9BACT</name>
<keyword evidence="2" id="KW-1277">Toxin-antitoxin system</keyword>
<dbReference type="Pfam" id="PF01934">
    <property type="entry name" value="HepT-like"/>
    <property type="match status" value="1"/>
</dbReference>
<keyword evidence="3" id="KW-0540">Nuclease</keyword>
<dbReference type="GO" id="GO:0016787">
    <property type="term" value="F:hydrolase activity"/>
    <property type="evidence" value="ECO:0007669"/>
    <property type="project" value="UniProtKB-KW"/>
</dbReference>
<dbReference type="InterPro" id="IPR037038">
    <property type="entry name" value="HepT-like_sf"/>
</dbReference>
<evidence type="ECO:0000256" key="3">
    <source>
        <dbReference type="ARBA" id="ARBA00022722"/>
    </source>
</evidence>
<evidence type="ECO:0000256" key="2">
    <source>
        <dbReference type="ARBA" id="ARBA00022649"/>
    </source>
</evidence>
<gene>
    <name evidence="7" type="ORF">UV59_C0051G0008</name>
</gene>
<dbReference type="AlphaFoldDB" id="A0A0G1EIX9"/>
<dbReference type="GO" id="GO:0110001">
    <property type="term" value="C:toxin-antitoxin complex"/>
    <property type="evidence" value="ECO:0007669"/>
    <property type="project" value="InterPro"/>
</dbReference>
<dbReference type="GO" id="GO:0004540">
    <property type="term" value="F:RNA nuclease activity"/>
    <property type="evidence" value="ECO:0007669"/>
    <property type="project" value="InterPro"/>
</dbReference>
<organism evidence="7 8">
    <name type="scientific">Candidatus Gottesmanbacteria bacterium GW2011_GWA1_43_11</name>
    <dbReference type="NCBI Taxonomy" id="1618436"/>
    <lineage>
        <taxon>Bacteria</taxon>
        <taxon>Candidatus Gottesmaniibacteriota</taxon>
    </lineage>
</organism>
<evidence type="ECO:0000313" key="7">
    <source>
        <dbReference type="EMBL" id="KKS82986.1"/>
    </source>
</evidence>
<comment type="similarity">
    <text evidence="6">Belongs to the HepT RNase toxin family.</text>
</comment>
<evidence type="ECO:0000313" key="8">
    <source>
        <dbReference type="Proteomes" id="UP000034543"/>
    </source>
</evidence>
<keyword evidence="4" id="KW-0547">Nucleotide-binding</keyword>
<dbReference type="InterPro" id="IPR008201">
    <property type="entry name" value="HepT-like"/>
</dbReference>
<accession>A0A0G1EIX9</accession>
<dbReference type="Gene3D" id="1.20.120.580">
    <property type="entry name" value="bsu32300-like"/>
    <property type="match status" value="1"/>
</dbReference>
<dbReference type="PANTHER" id="PTHR34139:SF1">
    <property type="entry name" value="RNASE MJ1380-RELATED"/>
    <property type="match status" value="1"/>
</dbReference>
<keyword evidence="7" id="KW-0808">Transferase</keyword>
<dbReference type="Proteomes" id="UP000034543">
    <property type="component" value="Unassembled WGS sequence"/>
</dbReference>
<proteinExistence type="inferred from homology"/>
<dbReference type="STRING" id="1618436.UV59_C0051G0008"/>
<protein>
    <submittedName>
        <fullName evidence="7">Nucleotidyltransferase</fullName>
    </submittedName>
</protein>